<feature type="transmembrane region" description="Helical" evidence="13">
    <location>
        <begin position="389"/>
        <end position="413"/>
    </location>
</feature>
<comment type="subcellular location">
    <subcellularLocation>
        <location evidence="2">Cell membrane</location>
        <topology evidence="2">Multi-pass membrane protein</topology>
    </subcellularLocation>
</comment>
<keyword evidence="8 13" id="KW-0812">Transmembrane</keyword>
<evidence type="ECO:0000256" key="9">
    <source>
        <dbReference type="ARBA" id="ARBA00022989"/>
    </source>
</evidence>
<feature type="transmembrane region" description="Helical" evidence="13">
    <location>
        <begin position="319"/>
        <end position="339"/>
    </location>
</feature>
<dbReference type="InterPro" id="IPR048279">
    <property type="entry name" value="MdtK-like"/>
</dbReference>
<feature type="transmembrane region" description="Helical" evidence="13">
    <location>
        <begin position="14"/>
        <end position="34"/>
    </location>
</feature>
<dbReference type="InterPro" id="IPR050222">
    <property type="entry name" value="MATE_MdtK"/>
</dbReference>
<dbReference type="NCBIfam" id="TIGR00797">
    <property type="entry name" value="matE"/>
    <property type="match status" value="1"/>
</dbReference>
<dbReference type="InterPro" id="IPR002528">
    <property type="entry name" value="MATE_fam"/>
</dbReference>
<evidence type="ECO:0000256" key="5">
    <source>
        <dbReference type="ARBA" id="ARBA00022448"/>
    </source>
</evidence>
<feature type="transmembrane region" description="Helical" evidence="13">
    <location>
        <begin position="129"/>
        <end position="150"/>
    </location>
</feature>
<feature type="transmembrane region" description="Helical" evidence="13">
    <location>
        <begin position="194"/>
        <end position="215"/>
    </location>
</feature>
<sequence>MNETSTLWQKTKHFFHLFIPVFITQISLFAMSFFDTTMSGHASSADLAGVAIGSSLWIPISTGLTGILLSVTPIVSQLNGAQKHKEVAPFVMQALYLSVAVAAVVILTVLFAVPFVLDNMRLEPKVHDIAHRFLMMLCFGFVPMFAYNVMRCFIDALGKTRVTMLITLLSLPVNISLNYLLIFGKFGMPRLGGVGAGIASAVTYWFIFLVAVYIVHTRQPFSSYRIFERLYAVSLPVWKDLLRLGVPIGFAIFFETSIFSAVTLLMSRFDTVTIAAHQTALNFASMLYMTPLSLSTAMTIAVGFEVGAGRYRDAKHYSWLGIGIALAFAAVYSVVIFVFDEAVVSIYTTDPAVQTLARQFLVFAILFQASDAIATPVQGALRGYKDVNAALIMTLIAYWLLGLPVGHVLATYTDWAAKGYWIGLISGLAFGALFLLLRLIHVQRMQQRKPLSS</sequence>
<dbReference type="PANTHER" id="PTHR43298:SF2">
    <property type="entry name" value="FMN_FAD EXPORTER YEEO-RELATED"/>
    <property type="match status" value="1"/>
</dbReference>
<dbReference type="Proteomes" id="UP001156102">
    <property type="component" value="Unassembled WGS sequence"/>
</dbReference>
<evidence type="ECO:0000256" key="10">
    <source>
        <dbReference type="ARBA" id="ARBA00023065"/>
    </source>
</evidence>
<reference evidence="14" key="1">
    <citation type="submission" date="2022-07" db="EMBL/GenBank/DDBJ databases">
        <authorList>
            <person name="Li W.-J."/>
            <person name="Deng Q.-Q."/>
        </authorList>
    </citation>
    <scope>NUCLEOTIDE SEQUENCE</scope>
    <source>
        <strain evidence="14">SYSU M60031</strain>
    </source>
</reference>
<comment type="function">
    <text evidence="1">Multidrug efflux pump.</text>
</comment>
<dbReference type="Pfam" id="PF01554">
    <property type="entry name" value="MatE"/>
    <property type="match status" value="2"/>
</dbReference>
<feature type="transmembrane region" description="Helical" evidence="13">
    <location>
        <begin position="95"/>
        <end position="117"/>
    </location>
</feature>
<evidence type="ECO:0000256" key="8">
    <source>
        <dbReference type="ARBA" id="ARBA00022692"/>
    </source>
</evidence>
<dbReference type="RefSeq" id="WP_254758545.1">
    <property type="nucleotide sequence ID" value="NZ_JANCLT010000004.1"/>
</dbReference>
<comment type="caution">
    <text evidence="14">The sequence shown here is derived from an EMBL/GenBank/DDBJ whole genome shotgun (WGS) entry which is preliminary data.</text>
</comment>
<keyword evidence="9 13" id="KW-1133">Transmembrane helix</keyword>
<feature type="transmembrane region" description="Helical" evidence="13">
    <location>
        <begin position="359"/>
        <end position="377"/>
    </location>
</feature>
<evidence type="ECO:0000256" key="4">
    <source>
        <dbReference type="ARBA" id="ARBA00020268"/>
    </source>
</evidence>
<dbReference type="PIRSF" id="PIRSF006603">
    <property type="entry name" value="DinF"/>
    <property type="match status" value="1"/>
</dbReference>
<accession>A0AA42BPN3</accession>
<keyword evidence="7" id="KW-1003">Cell membrane</keyword>
<dbReference type="GO" id="GO:0006811">
    <property type="term" value="P:monoatomic ion transport"/>
    <property type="evidence" value="ECO:0007669"/>
    <property type="project" value="UniProtKB-KW"/>
</dbReference>
<feature type="transmembrane region" description="Helical" evidence="13">
    <location>
        <begin position="286"/>
        <end position="307"/>
    </location>
</feature>
<keyword evidence="10" id="KW-0406">Ion transport</keyword>
<proteinExistence type="inferred from homology"/>
<name>A0AA42BPN3_9BACI</name>
<keyword evidence="5" id="KW-0813">Transport</keyword>
<comment type="similarity">
    <text evidence="3">Belongs to the multi antimicrobial extrusion (MATE) (TC 2.A.66.1) family.</text>
</comment>
<evidence type="ECO:0000313" key="14">
    <source>
        <dbReference type="EMBL" id="MCP8968621.1"/>
    </source>
</evidence>
<dbReference type="CDD" id="cd13131">
    <property type="entry name" value="MATE_NorM_like"/>
    <property type="match status" value="1"/>
</dbReference>
<gene>
    <name evidence="14" type="ORF">NK662_08725</name>
</gene>
<evidence type="ECO:0000256" key="7">
    <source>
        <dbReference type="ARBA" id="ARBA00022475"/>
    </source>
</evidence>
<dbReference type="EMBL" id="JANCLT010000004">
    <property type="protein sequence ID" value="MCP8968621.1"/>
    <property type="molecule type" value="Genomic_DNA"/>
</dbReference>
<protein>
    <recommendedName>
        <fullName evidence="4">Probable multidrug resistance protein NorM</fullName>
    </recommendedName>
    <alternativeName>
        <fullName evidence="12">Multidrug-efflux transporter</fullName>
    </alternativeName>
</protein>
<feature type="transmembrane region" description="Helical" evidence="13">
    <location>
        <begin position="244"/>
        <end position="266"/>
    </location>
</feature>
<evidence type="ECO:0000256" key="3">
    <source>
        <dbReference type="ARBA" id="ARBA00010199"/>
    </source>
</evidence>
<feature type="transmembrane region" description="Helical" evidence="13">
    <location>
        <begin position="162"/>
        <end position="182"/>
    </location>
</feature>
<evidence type="ECO:0000313" key="15">
    <source>
        <dbReference type="Proteomes" id="UP001156102"/>
    </source>
</evidence>
<keyword evidence="15" id="KW-1185">Reference proteome</keyword>
<evidence type="ECO:0000256" key="6">
    <source>
        <dbReference type="ARBA" id="ARBA00022449"/>
    </source>
</evidence>
<keyword evidence="6" id="KW-0050">Antiport</keyword>
<evidence type="ECO:0000256" key="2">
    <source>
        <dbReference type="ARBA" id="ARBA00004651"/>
    </source>
</evidence>
<keyword evidence="11 13" id="KW-0472">Membrane</keyword>
<dbReference type="GO" id="GO:0015297">
    <property type="term" value="F:antiporter activity"/>
    <property type="evidence" value="ECO:0007669"/>
    <property type="project" value="UniProtKB-KW"/>
</dbReference>
<feature type="transmembrane region" description="Helical" evidence="13">
    <location>
        <begin position="419"/>
        <end position="440"/>
    </location>
</feature>
<evidence type="ECO:0000256" key="11">
    <source>
        <dbReference type="ARBA" id="ARBA00023136"/>
    </source>
</evidence>
<dbReference type="GO" id="GO:0005886">
    <property type="term" value="C:plasma membrane"/>
    <property type="evidence" value="ECO:0007669"/>
    <property type="project" value="UniProtKB-SubCell"/>
</dbReference>
<evidence type="ECO:0000256" key="12">
    <source>
        <dbReference type="ARBA" id="ARBA00031636"/>
    </source>
</evidence>
<feature type="transmembrane region" description="Helical" evidence="13">
    <location>
        <begin position="54"/>
        <end position="75"/>
    </location>
</feature>
<dbReference type="GO" id="GO:0042910">
    <property type="term" value="F:xenobiotic transmembrane transporter activity"/>
    <property type="evidence" value="ECO:0007669"/>
    <property type="project" value="InterPro"/>
</dbReference>
<organism evidence="14 15">
    <name type="scientific">Ectobacillus ponti</name>
    <dbReference type="NCBI Taxonomy" id="2961894"/>
    <lineage>
        <taxon>Bacteria</taxon>
        <taxon>Bacillati</taxon>
        <taxon>Bacillota</taxon>
        <taxon>Bacilli</taxon>
        <taxon>Bacillales</taxon>
        <taxon>Bacillaceae</taxon>
        <taxon>Ectobacillus</taxon>
    </lineage>
</organism>
<dbReference type="PANTHER" id="PTHR43298">
    <property type="entry name" value="MULTIDRUG RESISTANCE PROTEIN NORM-RELATED"/>
    <property type="match status" value="1"/>
</dbReference>
<evidence type="ECO:0000256" key="13">
    <source>
        <dbReference type="SAM" id="Phobius"/>
    </source>
</evidence>
<evidence type="ECO:0000256" key="1">
    <source>
        <dbReference type="ARBA" id="ARBA00003408"/>
    </source>
</evidence>
<dbReference type="AlphaFoldDB" id="A0AA42BPN3"/>